<reference evidence="2" key="1">
    <citation type="submission" date="2021-08" db="EMBL/GenBank/DDBJ databases">
        <authorList>
            <person name="Misof B."/>
            <person name="Oliver O."/>
            <person name="Podsiadlowski L."/>
            <person name="Donath A."/>
            <person name="Peters R."/>
            <person name="Mayer C."/>
            <person name="Rust J."/>
            <person name="Gunkel S."/>
            <person name="Lesny P."/>
            <person name="Martin S."/>
            <person name="Oeyen J.P."/>
            <person name="Petersen M."/>
            <person name="Panagiotis P."/>
            <person name="Wilbrandt J."/>
            <person name="Tanja T."/>
        </authorList>
    </citation>
    <scope>NUCLEOTIDE SEQUENCE</scope>
    <source>
        <strain evidence="2">GBR_01_08_01A</strain>
        <tissue evidence="2">Thorax + abdomen</tissue>
    </source>
</reference>
<gene>
    <name evidence="2" type="ORF">KPH14_001342</name>
</gene>
<reference evidence="2" key="2">
    <citation type="journal article" date="2023" name="Commun. Biol.">
        <title>Intrasexual cuticular hydrocarbon dimorphism in a wasp sheds light on hydrocarbon biosynthesis genes in Hymenoptera.</title>
        <authorList>
            <person name="Moris V.C."/>
            <person name="Podsiadlowski L."/>
            <person name="Martin S."/>
            <person name="Oeyen J.P."/>
            <person name="Donath A."/>
            <person name="Petersen M."/>
            <person name="Wilbrandt J."/>
            <person name="Misof B."/>
            <person name="Liedtke D."/>
            <person name="Thamm M."/>
            <person name="Scheiner R."/>
            <person name="Schmitt T."/>
            <person name="Niehuis O."/>
        </authorList>
    </citation>
    <scope>NUCLEOTIDE SEQUENCE</scope>
    <source>
        <strain evidence="2">GBR_01_08_01A</strain>
    </source>
</reference>
<name>A0AAD9RED5_9HYME</name>
<evidence type="ECO:0000313" key="3">
    <source>
        <dbReference type="Proteomes" id="UP001258017"/>
    </source>
</evidence>
<evidence type="ECO:0000313" key="2">
    <source>
        <dbReference type="EMBL" id="KAK2578143.1"/>
    </source>
</evidence>
<keyword evidence="1" id="KW-0472">Membrane</keyword>
<keyword evidence="1" id="KW-0812">Transmembrane</keyword>
<organism evidence="2 3">
    <name type="scientific">Odynerus spinipes</name>
    <dbReference type="NCBI Taxonomy" id="1348599"/>
    <lineage>
        <taxon>Eukaryota</taxon>
        <taxon>Metazoa</taxon>
        <taxon>Ecdysozoa</taxon>
        <taxon>Arthropoda</taxon>
        <taxon>Hexapoda</taxon>
        <taxon>Insecta</taxon>
        <taxon>Pterygota</taxon>
        <taxon>Neoptera</taxon>
        <taxon>Endopterygota</taxon>
        <taxon>Hymenoptera</taxon>
        <taxon>Apocrita</taxon>
        <taxon>Aculeata</taxon>
        <taxon>Vespoidea</taxon>
        <taxon>Vespidae</taxon>
        <taxon>Eumeninae</taxon>
        <taxon>Odynerus</taxon>
    </lineage>
</organism>
<evidence type="ECO:0000256" key="1">
    <source>
        <dbReference type="SAM" id="Phobius"/>
    </source>
</evidence>
<comment type="caution">
    <text evidence="2">The sequence shown here is derived from an EMBL/GenBank/DDBJ whole genome shotgun (WGS) entry which is preliminary data.</text>
</comment>
<feature type="transmembrane region" description="Helical" evidence="1">
    <location>
        <begin position="25"/>
        <end position="46"/>
    </location>
</feature>
<dbReference type="AlphaFoldDB" id="A0AAD9RED5"/>
<proteinExistence type="predicted"/>
<keyword evidence="3" id="KW-1185">Reference proteome</keyword>
<dbReference type="Proteomes" id="UP001258017">
    <property type="component" value="Unassembled WGS sequence"/>
</dbReference>
<sequence>MILLTKPVLKYLDKNKLHVSRRPRFLTWLLFGLYTILFVWTCQYIMNNTFFLLISILGEITFILDALGDWEDLILNKATNKAIISKYTWTDKLCCKFANKKSITMDLNDIRYVGVSIAMGLFIVHKSGQTVFINMNGLKRKEIQTLRKEINYFLNMCRIDCLDCFPSNPYDQLVITSDSEKEYIKRLYKKYHSASVSKETLHTTDEMKDLKYSLQQNLSSPLLGSEKIMKRCQQKHLRKGPYTENNNTFTYSRYMKPTSVHSYEYETNLKTH</sequence>
<keyword evidence="1" id="KW-1133">Transmembrane helix</keyword>
<protein>
    <submittedName>
        <fullName evidence="2">Uncharacterized protein</fullName>
    </submittedName>
</protein>
<dbReference type="EMBL" id="JAIFRP010000539">
    <property type="protein sequence ID" value="KAK2578143.1"/>
    <property type="molecule type" value="Genomic_DNA"/>
</dbReference>
<accession>A0AAD9RED5</accession>